<protein>
    <submittedName>
        <fullName evidence="1">Uncharacterized protein</fullName>
    </submittedName>
</protein>
<comment type="caution">
    <text evidence="1">The sequence shown here is derived from an EMBL/GenBank/DDBJ whole genome shotgun (WGS) entry which is preliminary data.</text>
</comment>
<reference evidence="1 2" key="1">
    <citation type="journal article" date="2023" name="Nucleic Acids Res.">
        <title>The hologenome of Daphnia magna reveals possible DNA methylation and microbiome-mediated evolution of the host genome.</title>
        <authorList>
            <person name="Chaturvedi A."/>
            <person name="Li X."/>
            <person name="Dhandapani V."/>
            <person name="Marshall H."/>
            <person name="Kissane S."/>
            <person name="Cuenca-Cambronero M."/>
            <person name="Asole G."/>
            <person name="Calvet F."/>
            <person name="Ruiz-Romero M."/>
            <person name="Marangio P."/>
            <person name="Guigo R."/>
            <person name="Rago D."/>
            <person name="Mirbahai L."/>
            <person name="Eastwood N."/>
            <person name="Colbourne J.K."/>
            <person name="Zhou J."/>
            <person name="Mallon E."/>
            <person name="Orsini L."/>
        </authorList>
    </citation>
    <scope>NUCLEOTIDE SEQUENCE [LARGE SCALE GENOMIC DNA]</scope>
    <source>
        <strain evidence="1">LRV0_1</strain>
    </source>
</reference>
<organism evidence="1 2">
    <name type="scientific">Daphnia magna</name>
    <dbReference type="NCBI Taxonomy" id="35525"/>
    <lineage>
        <taxon>Eukaryota</taxon>
        <taxon>Metazoa</taxon>
        <taxon>Ecdysozoa</taxon>
        <taxon>Arthropoda</taxon>
        <taxon>Crustacea</taxon>
        <taxon>Branchiopoda</taxon>
        <taxon>Diplostraca</taxon>
        <taxon>Cladocera</taxon>
        <taxon>Anomopoda</taxon>
        <taxon>Daphniidae</taxon>
        <taxon>Daphnia</taxon>
    </lineage>
</organism>
<dbReference type="EMBL" id="JAOYFB010000018">
    <property type="protein sequence ID" value="KAK4017768.1"/>
    <property type="molecule type" value="Genomic_DNA"/>
</dbReference>
<accession>A0ABQ9ZY77</accession>
<name>A0ABQ9ZY77_9CRUS</name>
<evidence type="ECO:0000313" key="2">
    <source>
        <dbReference type="Proteomes" id="UP001234178"/>
    </source>
</evidence>
<keyword evidence="2" id="KW-1185">Reference proteome</keyword>
<sequence>MYDRNVIPFSQNGGIPFSDGFTINGTGVPTPVMEQTQHFVPRRMMEQTQHLVPRQMMEQTQHLVPRRMMEQTQHLVSRQVMPQTWFDEPRDNIFVYAPVRIQNRIYGDVHGAPYQQRPLNRHRIDDVRFTKTKVSTRKDAFAEMRTWLLIVIQEAILDTILQMHTWVAVMQETADAGESTAILTVITNTKSSIEVAAETNMIGLVHAITQKAKAKWLPSR</sequence>
<gene>
    <name evidence="1" type="ORF">OUZ56_033545</name>
</gene>
<evidence type="ECO:0000313" key="1">
    <source>
        <dbReference type="EMBL" id="KAK4017768.1"/>
    </source>
</evidence>
<proteinExistence type="predicted"/>
<dbReference type="Proteomes" id="UP001234178">
    <property type="component" value="Unassembled WGS sequence"/>
</dbReference>